<feature type="chain" id="PRO_5045917321" description="DUF2946 domain-containing protein" evidence="2">
    <location>
        <begin position="24"/>
        <end position="121"/>
    </location>
</feature>
<organism evidence="3 4">
    <name type="scientific">Sphingobium lignivorans</name>
    <dbReference type="NCBI Taxonomy" id="2735886"/>
    <lineage>
        <taxon>Bacteria</taxon>
        <taxon>Pseudomonadati</taxon>
        <taxon>Pseudomonadota</taxon>
        <taxon>Alphaproteobacteria</taxon>
        <taxon>Sphingomonadales</taxon>
        <taxon>Sphingomonadaceae</taxon>
        <taxon>Sphingobium</taxon>
    </lineage>
</organism>
<protein>
    <recommendedName>
        <fullName evidence="5">DUF2946 domain-containing protein</fullName>
    </recommendedName>
</protein>
<dbReference type="EMBL" id="JACHKA010000001">
    <property type="protein sequence ID" value="MBB5985083.1"/>
    <property type="molecule type" value="Genomic_DNA"/>
</dbReference>
<gene>
    <name evidence="3" type="ORF">HNP60_001057</name>
</gene>
<reference evidence="3 4" key="1">
    <citation type="submission" date="2020-08" db="EMBL/GenBank/DDBJ databases">
        <title>Exploring microbial biodiversity for novel pathways involved in the catabolism of aromatic compounds derived from lignin.</title>
        <authorList>
            <person name="Elkins J."/>
        </authorList>
    </citation>
    <scope>NUCLEOTIDE SEQUENCE [LARGE SCALE GENOMIC DNA]</scope>
    <source>
        <strain evidence="3 4">B1D3A</strain>
    </source>
</reference>
<dbReference type="RefSeq" id="WP_184150993.1">
    <property type="nucleotide sequence ID" value="NZ_JACHKA010000001.1"/>
</dbReference>
<comment type="caution">
    <text evidence="3">The sequence shown here is derived from an EMBL/GenBank/DDBJ whole genome shotgun (WGS) entry which is preliminary data.</text>
</comment>
<evidence type="ECO:0000313" key="3">
    <source>
        <dbReference type="EMBL" id="MBB5985083.1"/>
    </source>
</evidence>
<feature type="signal peptide" evidence="2">
    <location>
        <begin position="1"/>
        <end position="23"/>
    </location>
</feature>
<accession>A0ABR6NCT8</accession>
<sequence>MAALMLCVALAFKLLMPAGYMTAVEHKSLSVALCTGTGPASITIAVPADADGKEDHRDTGAGDQPCAFSALAAPLLAEAEPFPTVEPDLHAARPVPPLPAWQLARHGGHLRPPLRGPPARA</sequence>
<proteinExistence type="predicted"/>
<name>A0ABR6NCT8_9SPHN</name>
<evidence type="ECO:0000256" key="2">
    <source>
        <dbReference type="SAM" id="SignalP"/>
    </source>
</evidence>
<dbReference type="Proteomes" id="UP001138540">
    <property type="component" value="Unassembled WGS sequence"/>
</dbReference>
<keyword evidence="4" id="KW-1185">Reference proteome</keyword>
<evidence type="ECO:0000256" key="1">
    <source>
        <dbReference type="SAM" id="MobiDB-lite"/>
    </source>
</evidence>
<evidence type="ECO:0000313" key="4">
    <source>
        <dbReference type="Proteomes" id="UP001138540"/>
    </source>
</evidence>
<feature type="region of interest" description="Disordered" evidence="1">
    <location>
        <begin position="100"/>
        <end position="121"/>
    </location>
</feature>
<keyword evidence="2" id="KW-0732">Signal</keyword>
<evidence type="ECO:0008006" key="5">
    <source>
        <dbReference type="Google" id="ProtNLM"/>
    </source>
</evidence>